<evidence type="ECO:0000259" key="2">
    <source>
        <dbReference type="Pfam" id="PF17289"/>
    </source>
</evidence>
<accession>A0A382BD65</accession>
<dbReference type="InterPro" id="IPR006517">
    <property type="entry name" value="Phage_terminase_lsu-like_C"/>
</dbReference>
<dbReference type="Pfam" id="PF17289">
    <property type="entry name" value="Terminase_6C"/>
    <property type="match status" value="1"/>
</dbReference>
<sequence length="382" mass="44009">QTTHTGELAIRFGRKAKTLTDSPEYQEIFTTRLREDSQAAGRWETAQGGEYFAAGVGGAITGRGADLLIIDDPHSEQDALSPTALENAYEWYTSGPRQRLQPGASIVLVMTRWSKKDLTGILMKNQKEVKGDQWEVVEFPAIMDHGPVWPEYWNKNELDKVKATLPVGKWNAQWMQNPTSEEGALIKREWWRKWEEDKPPDLHYVIQSYDTAFMKKETADFSAITTWGVFYPEEDKPANLILLDAVKDRYEFPELRRVALDQYKYWKPEMVIIEAKASGLPLTYELRQMDIPVQTFTPSKGNDKHVRVNTCAPLFESGMIWAPDQKFTEEVIEECAAFPHGDHDDLVDSMTMAVMRFRQGGFIQHPEDYIIEKQAPRKMEYY</sequence>
<evidence type="ECO:0000256" key="1">
    <source>
        <dbReference type="ARBA" id="ARBA00022612"/>
    </source>
</evidence>
<gene>
    <name evidence="3" type="ORF">METZ01_LOCUS164654</name>
</gene>
<dbReference type="AlphaFoldDB" id="A0A382BD65"/>
<keyword evidence="1" id="KW-1188">Viral release from host cell</keyword>
<name>A0A382BD65_9ZZZZ</name>
<dbReference type="Gene3D" id="3.30.420.240">
    <property type="match status" value="1"/>
</dbReference>
<dbReference type="NCBIfam" id="TIGR01630">
    <property type="entry name" value="psiM2_ORF9"/>
    <property type="match status" value="1"/>
</dbReference>
<organism evidence="3">
    <name type="scientific">marine metagenome</name>
    <dbReference type="NCBI Taxonomy" id="408172"/>
    <lineage>
        <taxon>unclassified sequences</taxon>
        <taxon>metagenomes</taxon>
        <taxon>ecological metagenomes</taxon>
    </lineage>
</organism>
<evidence type="ECO:0000313" key="3">
    <source>
        <dbReference type="EMBL" id="SVB11800.1"/>
    </source>
</evidence>
<protein>
    <recommendedName>
        <fullName evidence="2">Terminase large subunit gp17-like C-terminal domain-containing protein</fullName>
    </recommendedName>
</protein>
<feature type="non-terminal residue" evidence="3">
    <location>
        <position position="1"/>
    </location>
</feature>
<feature type="domain" description="Terminase large subunit gp17-like C-terminal" evidence="2">
    <location>
        <begin position="208"/>
        <end position="356"/>
    </location>
</feature>
<dbReference type="InterPro" id="IPR035421">
    <property type="entry name" value="Terminase_6C"/>
</dbReference>
<reference evidence="3" key="1">
    <citation type="submission" date="2018-05" db="EMBL/GenBank/DDBJ databases">
        <authorList>
            <person name="Lanie J.A."/>
            <person name="Ng W.-L."/>
            <person name="Kazmierczak K.M."/>
            <person name="Andrzejewski T.M."/>
            <person name="Davidsen T.M."/>
            <person name="Wayne K.J."/>
            <person name="Tettelin H."/>
            <person name="Glass J.I."/>
            <person name="Rusch D."/>
            <person name="Podicherti R."/>
            <person name="Tsui H.-C.T."/>
            <person name="Winkler M.E."/>
        </authorList>
    </citation>
    <scope>NUCLEOTIDE SEQUENCE</scope>
</reference>
<dbReference type="EMBL" id="UINC01029305">
    <property type="protein sequence ID" value="SVB11800.1"/>
    <property type="molecule type" value="Genomic_DNA"/>
</dbReference>
<proteinExistence type="predicted"/>